<keyword evidence="3" id="KW-1185">Reference proteome</keyword>
<dbReference type="PhylomeDB" id="B3RTJ9"/>
<dbReference type="InParanoid" id="B3RTJ9"/>
<dbReference type="Proteomes" id="UP000009022">
    <property type="component" value="Unassembled WGS sequence"/>
</dbReference>
<evidence type="ECO:0000313" key="3">
    <source>
        <dbReference type="Proteomes" id="UP000009022"/>
    </source>
</evidence>
<dbReference type="RefSeq" id="XP_002112175.1">
    <property type="nucleotide sequence ID" value="XM_002112139.1"/>
</dbReference>
<evidence type="ECO:0000256" key="1">
    <source>
        <dbReference type="SAM" id="Coils"/>
    </source>
</evidence>
<dbReference type="KEGG" id="tad:TRIADDRAFT_55951"/>
<name>B3RTJ9_TRIAD</name>
<keyword evidence="1" id="KW-0175">Coiled coil</keyword>
<reference evidence="2 3" key="1">
    <citation type="journal article" date="2008" name="Nature">
        <title>The Trichoplax genome and the nature of placozoans.</title>
        <authorList>
            <person name="Srivastava M."/>
            <person name="Begovic E."/>
            <person name="Chapman J."/>
            <person name="Putnam N.H."/>
            <person name="Hellsten U."/>
            <person name="Kawashima T."/>
            <person name="Kuo A."/>
            <person name="Mitros T."/>
            <person name="Salamov A."/>
            <person name="Carpenter M.L."/>
            <person name="Signorovitch A.Y."/>
            <person name="Moreno M.A."/>
            <person name="Kamm K."/>
            <person name="Grimwood J."/>
            <person name="Schmutz J."/>
            <person name="Shapiro H."/>
            <person name="Grigoriev I.V."/>
            <person name="Buss L.W."/>
            <person name="Schierwater B."/>
            <person name="Dellaporta S.L."/>
            <person name="Rokhsar D.S."/>
        </authorList>
    </citation>
    <scope>NUCLEOTIDE SEQUENCE [LARGE SCALE GENOMIC DNA]</scope>
    <source>
        <strain evidence="2 3">Grell-BS-1999</strain>
    </source>
</reference>
<feature type="coiled-coil region" evidence="1">
    <location>
        <begin position="132"/>
        <end position="159"/>
    </location>
</feature>
<dbReference type="GeneID" id="6752892"/>
<dbReference type="AlphaFoldDB" id="B3RTJ9"/>
<evidence type="ECO:0000313" key="2">
    <source>
        <dbReference type="EMBL" id="EDV26142.1"/>
    </source>
</evidence>
<protein>
    <recommendedName>
        <fullName evidence="4">F-BAR domain-containing protein</fullName>
    </recommendedName>
</protein>
<dbReference type="EMBL" id="DS985244">
    <property type="protein sequence ID" value="EDV26142.1"/>
    <property type="molecule type" value="Genomic_DNA"/>
</dbReference>
<evidence type="ECO:0008006" key="4">
    <source>
        <dbReference type="Google" id="ProtNLM"/>
    </source>
</evidence>
<dbReference type="HOGENOM" id="CLU_652716_0_0_1"/>
<sequence>MATQSTTLSLNQIVWALFKQDISRDKSMREFYLEKAKIKIENEKKLMKFYAEFLESEEKRVKTKVRTKFSENWLNHLLVSREKSEYNIIQAENIRDTEILNAIDRLDQINVVQRSFYAEEMDRIDCGFKNPLKNLREKLKEYDRLAKEYQKDLSEFEQHAEIGYSKEKKYNARVEKHQKIFLRYALIYNECYVEYQKVKFHCQSYLEDVIPSLLKELEDDLERILHRRKELFRQLMVHIYASDSILSMEHNKGYMESLEKASSLVQDEYKAFTDQFTSVSNSLKKEWKTSMDAILVEHPHLNNVVLRDINFQVVHGWQQQYEERYNKCDIDYVEMEAKLKEYKEQNYLPYEVKTADGKEEFLLLDKLNEVRSKFFPLMAKRFQIRTVRNQLRKVCDPLSTVTVFHKVIPQFKCKQKTLMEV</sequence>
<accession>B3RTJ9</accession>
<dbReference type="CTD" id="6752892"/>
<proteinExistence type="predicted"/>
<organism evidence="2 3">
    <name type="scientific">Trichoplax adhaerens</name>
    <name type="common">Trichoplax reptans</name>
    <dbReference type="NCBI Taxonomy" id="10228"/>
    <lineage>
        <taxon>Eukaryota</taxon>
        <taxon>Metazoa</taxon>
        <taxon>Placozoa</taxon>
        <taxon>Uniplacotomia</taxon>
        <taxon>Trichoplacea</taxon>
        <taxon>Trichoplacidae</taxon>
        <taxon>Trichoplax</taxon>
    </lineage>
</organism>
<gene>
    <name evidence="2" type="ORF">TRIADDRAFT_55951</name>
</gene>